<organism evidence="2 3">
    <name type="scientific">Synaphobranchus kaupii</name>
    <name type="common">Kaup's arrowtooth eel</name>
    <dbReference type="NCBI Taxonomy" id="118154"/>
    <lineage>
        <taxon>Eukaryota</taxon>
        <taxon>Metazoa</taxon>
        <taxon>Chordata</taxon>
        <taxon>Craniata</taxon>
        <taxon>Vertebrata</taxon>
        <taxon>Euteleostomi</taxon>
        <taxon>Actinopterygii</taxon>
        <taxon>Neopterygii</taxon>
        <taxon>Teleostei</taxon>
        <taxon>Anguilliformes</taxon>
        <taxon>Synaphobranchidae</taxon>
        <taxon>Synaphobranchus</taxon>
    </lineage>
</organism>
<evidence type="ECO:0000256" key="1">
    <source>
        <dbReference type="SAM" id="MobiDB-lite"/>
    </source>
</evidence>
<dbReference type="AlphaFoldDB" id="A0A9Q1G408"/>
<dbReference type="EMBL" id="JAINUF010000002">
    <property type="protein sequence ID" value="KAJ8374801.1"/>
    <property type="molecule type" value="Genomic_DNA"/>
</dbReference>
<dbReference type="Proteomes" id="UP001152622">
    <property type="component" value="Chromosome 2"/>
</dbReference>
<gene>
    <name evidence="2" type="ORF">SKAU_G00053810</name>
</gene>
<name>A0A9Q1G408_SYNKA</name>
<keyword evidence="3" id="KW-1185">Reference proteome</keyword>
<reference evidence="2" key="1">
    <citation type="journal article" date="2023" name="Science">
        <title>Genome structures resolve the early diversification of teleost fishes.</title>
        <authorList>
            <person name="Parey E."/>
            <person name="Louis A."/>
            <person name="Montfort J."/>
            <person name="Bouchez O."/>
            <person name="Roques C."/>
            <person name="Iampietro C."/>
            <person name="Lluch J."/>
            <person name="Castinel A."/>
            <person name="Donnadieu C."/>
            <person name="Desvignes T."/>
            <person name="Floi Bucao C."/>
            <person name="Jouanno E."/>
            <person name="Wen M."/>
            <person name="Mejri S."/>
            <person name="Dirks R."/>
            <person name="Jansen H."/>
            <person name="Henkel C."/>
            <person name="Chen W.J."/>
            <person name="Zahm M."/>
            <person name="Cabau C."/>
            <person name="Klopp C."/>
            <person name="Thompson A.W."/>
            <person name="Robinson-Rechavi M."/>
            <person name="Braasch I."/>
            <person name="Lecointre G."/>
            <person name="Bobe J."/>
            <person name="Postlethwait J.H."/>
            <person name="Berthelot C."/>
            <person name="Roest Crollius H."/>
            <person name="Guiguen Y."/>
        </authorList>
    </citation>
    <scope>NUCLEOTIDE SEQUENCE</scope>
    <source>
        <strain evidence="2">WJC10195</strain>
    </source>
</reference>
<feature type="region of interest" description="Disordered" evidence="1">
    <location>
        <begin position="81"/>
        <end position="143"/>
    </location>
</feature>
<sequence>MSPCDQLLHRRPCQVAVGGDDYDAAQTETRLLNGHLPPGSSLYFEIVLFLVSAAHRPEETRFLTGRDGTGAGRCTCQRSVPTARARSLGDGRPCSVYPPDQTEETQRRLQRKQTAAPAAFHTSSALQSPPCFQRSHAHMEQQS</sequence>
<comment type="caution">
    <text evidence="2">The sequence shown here is derived from an EMBL/GenBank/DDBJ whole genome shotgun (WGS) entry which is preliminary data.</text>
</comment>
<evidence type="ECO:0000313" key="3">
    <source>
        <dbReference type="Proteomes" id="UP001152622"/>
    </source>
</evidence>
<protein>
    <submittedName>
        <fullName evidence="2">Uncharacterized protein</fullName>
    </submittedName>
</protein>
<accession>A0A9Q1G408</accession>
<evidence type="ECO:0000313" key="2">
    <source>
        <dbReference type="EMBL" id="KAJ8374801.1"/>
    </source>
</evidence>
<proteinExistence type="predicted"/>